<sequence>MRTAAAHNRARLQDTALRLFQEHGYAQTSVAQIAAAAGVSHMTFFRLFPTKESVVVGDLFDPVIATAVAAQPTDLPPLERATRGLLTALAGDEASAELASDGFRRRIELIATTGALRSAAWASGQATQDAICQELTAQGTDPADARAAAGAVIGAATALLLAWASEPARESAAQALRRGLSGLAGGAG</sequence>
<dbReference type="PRINTS" id="PR00455">
    <property type="entry name" value="HTHTETR"/>
</dbReference>
<evidence type="ECO:0000256" key="3">
    <source>
        <dbReference type="ARBA" id="ARBA00023163"/>
    </source>
</evidence>
<keyword evidence="2 4" id="KW-0238">DNA-binding</keyword>
<dbReference type="InterPro" id="IPR050109">
    <property type="entry name" value="HTH-type_TetR-like_transc_reg"/>
</dbReference>
<evidence type="ECO:0000313" key="6">
    <source>
        <dbReference type="EMBL" id="QUC08847.1"/>
    </source>
</evidence>
<dbReference type="RefSeq" id="WP_212325455.1">
    <property type="nucleotide sequence ID" value="NZ_AP024463.1"/>
</dbReference>
<dbReference type="SUPFAM" id="SSF46689">
    <property type="entry name" value="Homeodomain-like"/>
    <property type="match status" value="1"/>
</dbReference>
<reference evidence="6 7" key="1">
    <citation type="submission" date="2021-03" db="EMBL/GenBank/DDBJ databases">
        <title>Human Oral Microbial Genomes.</title>
        <authorList>
            <person name="Johnston C.D."/>
            <person name="Chen T."/>
            <person name="Dewhirst F.E."/>
        </authorList>
    </citation>
    <scope>NUCLEOTIDE SEQUENCE [LARGE SCALE GENOMIC DNA]</scope>
    <source>
        <strain evidence="6 7">DSMZ 100122</strain>
    </source>
</reference>
<evidence type="ECO:0000256" key="4">
    <source>
        <dbReference type="PROSITE-ProRule" id="PRU00335"/>
    </source>
</evidence>
<dbReference type="Gene3D" id="1.10.10.60">
    <property type="entry name" value="Homeodomain-like"/>
    <property type="match status" value="1"/>
</dbReference>
<feature type="DNA-binding region" description="H-T-H motif" evidence="4">
    <location>
        <begin position="29"/>
        <end position="48"/>
    </location>
</feature>
<gene>
    <name evidence="6" type="ORF">J5A65_03690</name>
</gene>
<evidence type="ECO:0000256" key="1">
    <source>
        <dbReference type="ARBA" id="ARBA00023015"/>
    </source>
</evidence>
<dbReference type="PANTHER" id="PTHR30055:SF234">
    <property type="entry name" value="HTH-TYPE TRANSCRIPTIONAL REGULATOR BETI"/>
    <property type="match status" value="1"/>
</dbReference>
<dbReference type="InterPro" id="IPR009057">
    <property type="entry name" value="Homeodomain-like_sf"/>
</dbReference>
<dbReference type="PANTHER" id="PTHR30055">
    <property type="entry name" value="HTH-TYPE TRANSCRIPTIONAL REGULATOR RUTR"/>
    <property type="match status" value="1"/>
</dbReference>
<keyword evidence="1" id="KW-0805">Transcription regulation</keyword>
<protein>
    <submittedName>
        <fullName evidence="6">TetR family transcriptional regulator</fullName>
    </submittedName>
</protein>
<dbReference type="PROSITE" id="PS50977">
    <property type="entry name" value="HTH_TETR_2"/>
    <property type="match status" value="1"/>
</dbReference>
<evidence type="ECO:0000256" key="2">
    <source>
        <dbReference type="ARBA" id="ARBA00023125"/>
    </source>
</evidence>
<organism evidence="6 7">
    <name type="scientific">Arachnia rubra</name>
    <dbReference type="NCBI Taxonomy" id="1547448"/>
    <lineage>
        <taxon>Bacteria</taxon>
        <taxon>Bacillati</taxon>
        <taxon>Actinomycetota</taxon>
        <taxon>Actinomycetes</taxon>
        <taxon>Propionibacteriales</taxon>
        <taxon>Propionibacteriaceae</taxon>
        <taxon>Arachnia</taxon>
    </lineage>
</organism>
<dbReference type="Proteomes" id="UP000678513">
    <property type="component" value="Chromosome"/>
</dbReference>
<dbReference type="InterPro" id="IPR001647">
    <property type="entry name" value="HTH_TetR"/>
</dbReference>
<dbReference type="EMBL" id="CP072384">
    <property type="protein sequence ID" value="QUC08847.1"/>
    <property type="molecule type" value="Genomic_DNA"/>
</dbReference>
<dbReference type="Gene3D" id="1.10.357.10">
    <property type="entry name" value="Tetracycline Repressor, domain 2"/>
    <property type="match status" value="1"/>
</dbReference>
<name>A0ABX7Y7Q0_9ACTN</name>
<keyword evidence="7" id="KW-1185">Reference proteome</keyword>
<accession>A0ABX7Y7Q0</accession>
<dbReference type="InterPro" id="IPR041347">
    <property type="entry name" value="MftR_C"/>
</dbReference>
<dbReference type="Pfam" id="PF00440">
    <property type="entry name" value="TetR_N"/>
    <property type="match status" value="1"/>
</dbReference>
<dbReference type="Pfam" id="PF17754">
    <property type="entry name" value="TetR_C_14"/>
    <property type="match status" value="1"/>
</dbReference>
<proteinExistence type="predicted"/>
<evidence type="ECO:0000313" key="7">
    <source>
        <dbReference type="Proteomes" id="UP000678513"/>
    </source>
</evidence>
<keyword evidence="3" id="KW-0804">Transcription</keyword>
<evidence type="ECO:0000259" key="5">
    <source>
        <dbReference type="PROSITE" id="PS50977"/>
    </source>
</evidence>
<feature type="domain" description="HTH tetR-type" evidence="5">
    <location>
        <begin position="6"/>
        <end position="66"/>
    </location>
</feature>